<dbReference type="EC" id="3.4.24.-" evidence="3"/>
<sequence>MMCDELNEEAAFVPTAPAMTRRSLLVASGLTMGLAAFGLGAFARPGVAVAAGTYLRPCGNVPISDSWQGHKNRIPPSGEPGTDYSVGRGTPVLAATDGVIVDRKDTTSTATGRYLALRASDGNYIRYLHLDSSAVSVGTSVTRGQVIAYSGASGFGSDNGYGAHVHVSLWIGGTPNQLGYPNTVDFENYVGAGGPGIPATGSAFGPTAIIDPSDRVSLYSIRTDGNLWGASQAAAGAGLSPWQKLGGDIGTLRGRPSVLRLSNQTLAVYARTTAGTIVGSNQAAPGGAFTSWTTIGSGGNGIIGDPATVQFQNGAIGIYAVTDAGSVAGVAQTSVGSAFGGWTTIGNSSMPLLGTPALVHFADNRIALFARSSTSEVFASAQTSSGSTFSAWSALGTGGAGVSTDPAVINDGDRLTVFAGAGTTVSSVSQAAPGTPFGSWVNLGSGPVSIGAATPTVLKTGATYSVYCLGSDGTVWGSTVPSIPAPAGWGQIGSGAALMTALASVRTSAGLNAVYGTTTAGAVVGSGQSVPGGAFSPWATM</sequence>
<protein>
    <submittedName>
        <fullName evidence="3">Murein DD-endopeptidase MepM</fullName>
        <ecNumber evidence="3">3.4.24.-</ecNumber>
    </submittedName>
</protein>
<evidence type="ECO:0000313" key="4">
    <source>
        <dbReference type="Proteomes" id="UP000033725"/>
    </source>
</evidence>
<dbReference type="OrthoDB" id="5054919at2"/>
<dbReference type="PANTHER" id="PTHR21666">
    <property type="entry name" value="PEPTIDASE-RELATED"/>
    <property type="match status" value="1"/>
</dbReference>
<feature type="domain" description="M23ase beta-sheet core" evidence="1">
    <location>
        <begin position="80"/>
        <end position="175"/>
    </location>
</feature>
<evidence type="ECO:0000259" key="1">
    <source>
        <dbReference type="Pfam" id="PF01551"/>
    </source>
</evidence>
<dbReference type="Pfam" id="PF26607">
    <property type="entry name" value="DUF8189"/>
    <property type="match status" value="1"/>
</dbReference>
<dbReference type="RefSeq" id="WP_045263882.1">
    <property type="nucleotide sequence ID" value="NZ_JYIV01000026.1"/>
</dbReference>
<dbReference type="SUPFAM" id="SSF51261">
    <property type="entry name" value="Duplicated hybrid motif"/>
    <property type="match status" value="1"/>
</dbReference>
<dbReference type="InterPro" id="IPR050570">
    <property type="entry name" value="Cell_wall_metabolism_enzyme"/>
</dbReference>
<dbReference type="InterPro" id="IPR016047">
    <property type="entry name" value="M23ase_b-sheet_dom"/>
</dbReference>
<dbReference type="InterPro" id="IPR011055">
    <property type="entry name" value="Dup_hybrid_motif"/>
</dbReference>
<keyword evidence="3" id="KW-0378">Hydrolase</keyword>
<dbReference type="Gene3D" id="2.70.70.10">
    <property type="entry name" value="Glucose Permease (Domain IIA)"/>
    <property type="match status" value="1"/>
</dbReference>
<dbReference type="AlphaFoldDB" id="A0A0F0KNT8"/>
<dbReference type="Pfam" id="PF01551">
    <property type="entry name" value="Peptidase_M23"/>
    <property type="match status" value="1"/>
</dbReference>
<dbReference type="EMBL" id="JYIV01000026">
    <property type="protein sequence ID" value="KJL22124.1"/>
    <property type="molecule type" value="Genomic_DNA"/>
</dbReference>
<dbReference type="PATRIC" id="fig|82380.10.peg.2015"/>
<dbReference type="InterPro" id="IPR058502">
    <property type="entry name" value="PLL-like_beta-prop"/>
</dbReference>
<dbReference type="Proteomes" id="UP000033725">
    <property type="component" value="Unassembled WGS sequence"/>
</dbReference>
<comment type="caution">
    <text evidence="3">The sequence shown here is derived from an EMBL/GenBank/DDBJ whole genome shotgun (WGS) entry which is preliminary data.</text>
</comment>
<feature type="domain" description="PLL-like beta propeller" evidence="2">
    <location>
        <begin position="206"/>
        <end position="493"/>
    </location>
</feature>
<dbReference type="PROSITE" id="PS51318">
    <property type="entry name" value="TAT"/>
    <property type="match status" value="1"/>
</dbReference>
<reference evidence="3 4" key="1">
    <citation type="submission" date="2015-02" db="EMBL/GenBank/DDBJ databases">
        <title>Draft genome sequences of ten Microbacterium spp. with emphasis on heavy metal contaminated environments.</title>
        <authorList>
            <person name="Corretto E."/>
        </authorList>
    </citation>
    <scope>NUCLEOTIDE SEQUENCE [LARGE SCALE GENOMIC DNA]</scope>
    <source>
        <strain evidence="3 4">BEL163</strain>
    </source>
</reference>
<name>A0A0F0KNT8_9MICO</name>
<proteinExistence type="predicted"/>
<gene>
    <name evidence="3" type="primary">mepM_5</name>
    <name evidence="3" type="ORF">RN51_02003</name>
</gene>
<evidence type="ECO:0000313" key="3">
    <source>
        <dbReference type="EMBL" id="KJL22124.1"/>
    </source>
</evidence>
<evidence type="ECO:0000259" key="2">
    <source>
        <dbReference type="Pfam" id="PF26607"/>
    </source>
</evidence>
<dbReference type="GO" id="GO:0004222">
    <property type="term" value="F:metalloendopeptidase activity"/>
    <property type="evidence" value="ECO:0007669"/>
    <property type="project" value="TreeGrafter"/>
</dbReference>
<dbReference type="CDD" id="cd12797">
    <property type="entry name" value="M23_peptidase"/>
    <property type="match status" value="1"/>
</dbReference>
<dbReference type="SUPFAM" id="SSF89372">
    <property type="entry name" value="Fucose-specific lectin"/>
    <property type="match status" value="1"/>
</dbReference>
<accession>A0A0F0KNT8</accession>
<organism evidence="3 4">
    <name type="scientific">Microbacterium oxydans</name>
    <dbReference type="NCBI Taxonomy" id="82380"/>
    <lineage>
        <taxon>Bacteria</taxon>
        <taxon>Bacillati</taxon>
        <taxon>Actinomycetota</taxon>
        <taxon>Actinomycetes</taxon>
        <taxon>Micrococcales</taxon>
        <taxon>Microbacteriaceae</taxon>
        <taxon>Microbacterium</taxon>
    </lineage>
</organism>
<dbReference type="InterPro" id="IPR006311">
    <property type="entry name" value="TAT_signal"/>
</dbReference>
<dbReference type="PANTHER" id="PTHR21666:SF270">
    <property type="entry name" value="MUREIN HYDROLASE ACTIVATOR ENVC"/>
    <property type="match status" value="1"/>
</dbReference>